<sequence length="142" mass="16302">MDNVLIDTDVLLDFFFDREPFAEFSAEILALCEEEKINGFTTPVIISNVYYLLRKIAKHEIVIEKLKQLLTIIDIVKMDKNVVLNSLNSDFKDFEDALQNFSAVQNKKISIILTRNIKDFKKSELAILSPEIYLQGSDAMPL</sequence>
<dbReference type="RefSeq" id="WP_020893723.1">
    <property type="nucleotide sequence ID" value="NZ_BJYV01000040.1"/>
</dbReference>
<evidence type="ECO:0000259" key="1">
    <source>
        <dbReference type="Pfam" id="PF13470"/>
    </source>
</evidence>
<dbReference type="Gene3D" id="3.40.50.1010">
    <property type="entry name" value="5'-nuclease"/>
    <property type="match status" value="1"/>
</dbReference>
<evidence type="ECO:0000313" key="2">
    <source>
        <dbReference type="EMBL" id="GEO24151.1"/>
    </source>
</evidence>
<accession>A0A512CIV6</accession>
<name>A0A512CIV6_9BACT</name>
<gene>
    <name evidence="2" type="ORF">CQA01_46850</name>
</gene>
<evidence type="ECO:0000313" key="3">
    <source>
        <dbReference type="Proteomes" id="UP000321301"/>
    </source>
</evidence>
<dbReference type="SUPFAM" id="SSF88723">
    <property type="entry name" value="PIN domain-like"/>
    <property type="match status" value="1"/>
</dbReference>
<dbReference type="AlphaFoldDB" id="A0A512CIV6"/>
<keyword evidence="3" id="KW-1185">Reference proteome</keyword>
<feature type="domain" description="PIN" evidence="1">
    <location>
        <begin position="4"/>
        <end position="118"/>
    </location>
</feature>
<comment type="caution">
    <text evidence="2">The sequence shown here is derived from an EMBL/GenBank/DDBJ whole genome shotgun (WGS) entry which is preliminary data.</text>
</comment>
<dbReference type="Proteomes" id="UP000321301">
    <property type="component" value="Unassembled WGS sequence"/>
</dbReference>
<proteinExistence type="predicted"/>
<dbReference type="InterPro" id="IPR002716">
    <property type="entry name" value="PIN_dom"/>
</dbReference>
<dbReference type="InterPro" id="IPR029060">
    <property type="entry name" value="PIN-like_dom_sf"/>
</dbReference>
<dbReference type="Pfam" id="PF13470">
    <property type="entry name" value="PIN_3"/>
    <property type="match status" value="1"/>
</dbReference>
<reference evidence="2 3" key="1">
    <citation type="submission" date="2019-07" db="EMBL/GenBank/DDBJ databases">
        <title>Whole genome shotgun sequence of Cyclobacterium qasimii NBRC 106168.</title>
        <authorList>
            <person name="Hosoyama A."/>
            <person name="Uohara A."/>
            <person name="Ohji S."/>
            <person name="Ichikawa N."/>
        </authorList>
    </citation>
    <scope>NUCLEOTIDE SEQUENCE [LARGE SCALE GENOMIC DNA]</scope>
    <source>
        <strain evidence="2 3">NBRC 106168</strain>
    </source>
</reference>
<protein>
    <submittedName>
        <fullName evidence="2">PIN domain-containing protein</fullName>
    </submittedName>
</protein>
<organism evidence="2 3">
    <name type="scientific">Cyclobacterium qasimii</name>
    <dbReference type="NCBI Taxonomy" id="1350429"/>
    <lineage>
        <taxon>Bacteria</taxon>
        <taxon>Pseudomonadati</taxon>
        <taxon>Bacteroidota</taxon>
        <taxon>Cytophagia</taxon>
        <taxon>Cytophagales</taxon>
        <taxon>Cyclobacteriaceae</taxon>
        <taxon>Cyclobacterium</taxon>
    </lineage>
</organism>
<dbReference type="EMBL" id="BJYV01000040">
    <property type="protein sequence ID" value="GEO24151.1"/>
    <property type="molecule type" value="Genomic_DNA"/>
</dbReference>